<dbReference type="InterPro" id="IPR009057">
    <property type="entry name" value="Homeodomain-like_sf"/>
</dbReference>
<protein>
    <submittedName>
        <fullName evidence="4">TetR/AcrR family transcriptional regulator</fullName>
    </submittedName>
</protein>
<dbReference type="PRINTS" id="PR00455">
    <property type="entry name" value="HTHTETR"/>
</dbReference>
<dbReference type="InterPro" id="IPR050109">
    <property type="entry name" value="HTH-type_TetR-like_transc_reg"/>
</dbReference>
<dbReference type="InterPro" id="IPR001647">
    <property type="entry name" value="HTH_TetR"/>
</dbReference>
<dbReference type="Proteomes" id="UP000321548">
    <property type="component" value="Unassembled WGS sequence"/>
</dbReference>
<dbReference type="OrthoDB" id="8770705at2"/>
<dbReference type="EMBL" id="VDUY01000003">
    <property type="protein sequence ID" value="TXL66115.1"/>
    <property type="molecule type" value="Genomic_DNA"/>
</dbReference>
<evidence type="ECO:0000256" key="2">
    <source>
        <dbReference type="PROSITE-ProRule" id="PRU00335"/>
    </source>
</evidence>
<evidence type="ECO:0000313" key="5">
    <source>
        <dbReference type="Proteomes" id="UP000321548"/>
    </source>
</evidence>
<dbReference type="GO" id="GO:0000976">
    <property type="term" value="F:transcription cis-regulatory region binding"/>
    <property type="evidence" value="ECO:0007669"/>
    <property type="project" value="TreeGrafter"/>
</dbReference>
<evidence type="ECO:0000256" key="1">
    <source>
        <dbReference type="ARBA" id="ARBA00023125"/>
    </source>
</evidence>
<dbReference type="PANTHER" id="PTHR30055:SF223">
    <property type="entry name" value="HTH-TYPE TRANSCRIPTIONAL REGULATOR UIDR"/>
    <property type="match status" value="1"/>
</dbReference>
<name>A0A5C8NYN4_9BURK</name>
<dbReference type="InterPro" id="IPR025722">
    <property type="entry name" value="TetR"/>
</dbReference>
<dbReference type="SUPFAM" id="SSF46689">
    <property type="entry name" value="Homeodomain-like"/>
    <property type="match status" value="1"/>
</dbReference>
<dbReference type="RefSeq" id="WP_147704028.1">
    <property type="nucleotide sequence ID" value="NZ_VDUY01000003.1"/>
</dbReference>
<keyword evidence="5" id="KW-1185">Reference proteome</keyword>
<proteinExistence type="predicted"/>
<dbReference type="Pfam" id="PF00440">
    <property type="entry name" value="TetR_N"/>
    <property type="match status" value="1"/>
</dbReference>
<accession>A0A5C8NYN4</accession>
<dbReference type="Pfam" id="PF13972">
    <property type="entry name" value="TetR"/>
    <property type="match status" value="1"/>
</dbReference>
<dbReference type="AlphaFoldDB" id="A0A5C8NYN4"/>
<feature type="domain" description="HTH tetR-type" evidence="3">
    <location>
        <begin position="6"/>
        <end position="66"/>
    </location>
</feature>
<sequence length="214" mass="23967">MTRTPRRTRERILERSLQLFNELGEPGVTVAAIADDLRISPGNLYYHFANKEAIVTALFERFDAEIGALLDEAARREIRLEDVAPFLRLLFESIWRNRFVYRDINDLLSRHRSLELGLQAIVRRKADAATLLCRALAEAGELSATPAEAEALATNMVVVATGWLPYEYIGGARRFGDPDFARGCVERGVTQLLALLRPWLSSAGRERLSAARAA</sequence>
<reference evidence="4 5" key="1">
    <citation type="submission" date="2019-06" db="EMBL/GenBank/DDBJ databases">
        <title>Quisquiliibacterium sp. nov., isolated from a maize field.</title>
        <authorList>
            <person name="Lin S.-Y."/>
            <person name="Tsai C.-F."/>
            <person name="Young C.-C."/>
        </authorList>
    </citation>
    <scope>NUCLEOTIDE SEQUENCE [LARGE SCALE GENOMIC DNA]</scope>
    <source>
        <strain evidence="4 5">CC-CFT501</strain>
    </source>
</reference>
<comment type="caution">
    <text evidence="4">The sequence shown here is derived from an EMBL/GenBank/DDBJ whole genome shotgun (WGS) entry which is preliminary data.</text>
</comment>
<keyword evidence="1 2" id="KW-0238">DNA-binding</keyword>
<gene>
    <name evidence="4" type="ORF">FHP08_08550</name>
</gene>
<evidence type="ECO:0000259" key="3">
    <source>
        <dbReference type="PROSITE" id="PS50977"/>
    </source>
</evidence>
<organism evidence="4 5">
    <name type="scientific">Zeimonas arvi</name>
    <dbReference type="NCBI Taxonomy" id="2498847"/>
    <lineage>
        <taxon>Bacteria</taxon>
        <taxon>Pseudomonadati</taxon>
        <taxon>Pseudomonadota</taxon>
        <taxon>Betaproteobacteria</taxon>
        <taxon>Burkholderiales</taxon>
        <taxon>Burkholderiaceae</taxon>
        <taxon>Zeimonas</taxon>
    </lineage>
</organism>
<dbReference type="GO" id="GO:0003700">
    <property type="term" value="F:DNA-binding transcription factor activity"/>
    <property type="evidence" value="ECO:0007669"/>
    <property type="project" value="TreeGrafter"/>
</dbReference>
<feature type="DNA-binding region" description="H-T-H motif" evidence="2">
    <location>
        <begin position="29"/>
        <end position="48"/>
    </location>
</feature>
<dbReference type="PANTHER" id="PTHR30055">
    <property type="entry name" value="HTH-TYPE TRANSCRIPTIONAL REGULATOR RUTR"/>
    <property type="match status" value="1"/>
</dbReference>
<evidence type="ECO:0000313" key="4">
    <source>
        <dbReference type="EMBL" id="TXL66115.1"/>
    </source>
</evidence>
<dbReference type="Gene3D" id="1.10.357.10">
    <property type="entry name" value="Tetracycline Repressor, domain 2"/>
    <property type="match status" value="1"/>
</dbReference>
<dbReference type="PROSITE" id="PS50977">
    <property type="entry name" value="HTH_TETR_2"/>
    <property type="match status" value="1"/>
</dbReference>